<dbReference type="RefSeq" id="WP_344558028.1">
    <property type="nucleotide sequence ID" value="NZ_BAAATG010000010.1"/>
</dbReference>
<sequence length="193" mass="21751">MLPSFTATDFLPLGRYSVSAAEAESLLVKAPEFENSKTRTRLWTGLRGYLEGFLALEDGYASVLDGLPLIHRLWLGGSFVSAKLDPRNIDATLLIDVRAERAIRGRPGSKWMTTAFKRDSIKREFGVSPVRVGYLPVSHVFRPGLMSPEAQTYFMERGVWDDWWQRCRLPDQTDRSPSEASAAPARGYLEVRL</sequence>
<dbReference type="InterPro" id="IPR053860">
    <property type="entry name" value="DUF6932"/>
</dbReference>
<evidence type="ECO:0000313" key="1">
    <source>
        <dbReference type="EMBL" id="MFC5240881.1"/>
    </source>
</evidence>
<organism evidence="1 2">
    <name type="scientific">Streptomyces atrovirens</name>
    <dbReference type="NCBI Taxonomy" id="285556"/>
    <lineage>
        <taxon>Bacteria</taxon>
        <taxon>Bacillati</taxon>
        <taxon>Actinomycetota</taxon>
        <taxon>Actinomycetes</taxon>
        <taxon>Kitasatosporales</taxon>
        <taxon>Streptomycetaceae</taxon>
        <taxon>Streptomyces</taxon>
    </lineage>
</organism>
<protein>
    <submittedName>
        <fullName evidence="1">DUF6932 family protein</fullName>
    </submittedName>
</protein>
<evidence type="ECO:0000313" key="2">
    <source>
        <dbReference type="Proteomes" id="UP001596035"/>
    </source>
</evidence>
<gene>
    <name evidence="1" type="ORF">ACFPWV_13310</name>
</gene>
<keyword evidence="2" id="KW-1185">Reference proteome</keyword>
<comment type="caution">
    <text evidence="1">The sequence shown here is derived from an EMBL/GenBank/DDBJ whole genome shotgun (WGS) entry which is preliminary data.</text>
</comment>
<dbReference type="Pfam" id="PF22014">
    <property type="entry name" value="DUF6932"/>
    <property type="match status" value="1"/>
</dbReference>
<dbReference type="EMBL" id="JBHSKN010000011">
    <property type="protein sequence ID" value="MFC5240881.1"/>
    <property type="molecule type" value="Genomic_DNA"/>
</dbReference>
<proteinExistence type="predicted"/>
<name>A0ABW0DQ30_9ACTN</name>
<accession>A0ABW0DQ30</accession>
<dbReference type="Proteomes" id="UP001596035">
    <property type="component" value="Unassembled WGS sequence"/>
</dbReference>
<reference evidence="2" key="1">
    <citation type="journal article" date="2019" name="Int. J. Syst. Evol. Microbiol.">
        <title>The Global Catalogue of Microorganisms (GCM) 10K type strain sequencing project: providing services to taxonomists for standard genome sequencing and annotation.</title>
        <authorList>
            <consortium name="The Broad Institute Genomics Platform"/>
            <consortium name="The Broad Institute Genome Sequencing Center for Infectious Disease"/>
            <person name="Wu L."/>
            <person name="Ma J."/>
        </authorList>
    </citation>
    <scope>NUCLEOTIDE SEQUENCE [LARGE SCALE GENOMIC DNA]</scope>
    <source>
        <strain evidence="2">CGMCC 4.7131</strain>
    </source>
</reference>